<organism evidence="3 4">
    <name type="scientific">Aureicoccus marinus</name>
    <dbReference type="NCBI Taxonomy" id="754435"/>
    <lineage>
        <taxon>Bacteria</taxon>
        <taxon>Pseudomonadati</taxon>
        <taxon>Bacteroidota</taxon>
        <taxon>Flavobacteriia</taxon>
        <taxon>Flavobacteriales</taxon>
        <taxon>Flavobacteriaceae</taxon>
        <taxon>Aureicoccus</taxon>
    </lineage>
</organism>
<dbReference type="RefSeq" id="WP_105000407.1">
    <property type="nucleotide sequence ID" value="NZ_MQVX01000001.1"/>
</dbReference>
<evidence type="ECO:0000313" key="4">
    <source>
        <dbReference type="Proteomes" id="UP000239366"/>
    </source>
</evidence>
<dbReference type="NCBIfam" id="NF040639">
    <property type="entry name" value="LETM1_rel_film"/>
    <property type="match status" value="1"/>
</dbReference>
<dbReference type="GO" id="GO:0043022">
    <property type="term" value="F:ribosome binding"/>
    <property type="evidence" value="ECO:0007669"/>
    <property type="project" value="InterPro"/>
</dbReference>
<dbReference type="InterPro" id="IPR033122">
    <property type="entry name" value="LETM1-like_RBD"/>
</dbReference>
<reference evidence="4" key="1">
    <citation type="submission" date="2016-11" db="EMBL/GenBank/DDBJ databases">
        <title>Trade-off between light-utilization and light-protection in marine flavobacteria.</title>
        <authorList>
            <person name="Kumagai Y."/>
            <person name="Yoshizawa S."/>
            <person name="Kogure K."/>
        </authorList>
    </citation>
    <scope>NUCLEOTIDE SEQUENCE [LARGE SCALE GENOMIC DNA]</scope>
    <source>
        <strain evidence="4">SG-18</strain>
    </source>
</reference>
<name>A0A2S7T4C2_9FLAO</name>
<keyword evidence="4" id="KW-1185">Reference proteome</keyword>
<dbReference type="OrthoDB" id="1421172at2"/>
<proteinExistence type="predicted"/>
<gene>
    <name evidence="3" type="ORF">BST99_02555</name>
</gene>
<dbReference type="EMBL" id="MQVX01000001">
    <property type="protein sequence ID" value="PQJ14770.1"/>
    <property type="molecule type" value="Genomic_DNA"/>
</dbReference>
<dbReference type="AlphaFoldDB" id="A0A2S7T4C2"/>
<feature type="domain" description="Letm1 RBD" evidence="2">
    <location>
        <begin position="339"/>
        <end position="392"/>
    </location>
</feature>
<dbReference type="Proteomes" id="UP000239366">
    <property type="component" value="Unassembled WGS sequence"/>
</dbReference>
<accession>A0A2S7T4C2</accession>
<evidence type="ECO:0000259" key="2">
    <source>
        <dbReference type="Pfam" id="PF07766"/>
    </source>
</evidence>
<sequence>MNPSATGWVTKLGQILVEQADRYESYDPLYEELKKTGFVYGVHIAPLPFIASSHPLTEDETAKVNLLAALYFCFTLAEDSTSLDEFISSLFDFYLEMGIANLKQTQKILDGHKDGVQLEKLLDSRIYLGGNVFNKAFGNNLTNALLYIDVLIYMGYLRGEVSVQVHAQLLEYVSINLAYHALYSKDVGNHDLKLIKMLSSSLSFIQLDIIELDVSYKELIRENFSEWELEYLFDMACLTVWEDKTLEKQESAFIHGIGGELLKSEKEISRRLQEVNTFFEENYAKVPYLKSKNLASNFFEGVTKNVRRLLKRNSKRLKKELLESRELIDLLRQSTQRELTVEEKKKVQEQLLDIFKTIPSFAIFILPGGAVLLPIAISLIPKLLPSAFDENRLDDPPLEKSDSEA</sequence>
<keyword evidence="1" id="KW-0812">Transmembrane</keyword>
<evidence type="ECO:0000256" key="1">
    <source>
        <dbReference type="SAM" id="Phobius"/>
    </source>
</evidence>
<keyword evidence="1" id="KW-0472">Membrane</keyword>
<dbReference type="Pfam" id="PF07766">
    <property type="entry name" value="LETM1_RBD"/>
    <property type="match status" value="1"/>
</dbReference>
<protein>
    <recommendedName>
        <fullName evidence="2">Letm1 RBD domain-containing protein</fullName>
    </recommendedName>
</protein>
<keyword evidence="1" id="KW-1133">Transmembrane helix</keyword>
<evidence type="ECO:0000313" key="3">
    <source>
        <dbReference type="EMBL" id="PQJ14770.1"/>
    </source>
</evidence>
<comment type="caution">
    <text evidence="3">The sequence shown here is derived from an EMBL/GenBank/DDBJ whole genome shotgun (WGS) entry which is preliminary data.</text>
</comment>
<feature type="transmembrane region" description="Helical" evidence="1">
    <location>
        <begin position="361"/>
        <end position="384"/>
    </location>
</feature>